<dbReference type="GO" id="GO:0003677">
    <property type="term" value="F:DNA binding"/>
    <property type="evidence" value="ECO:0007669"/>
    <property type="project" value="UniProtKB-UniRule"/>
</dbReference>
<evidence type="ECO:0000256" key="6">
    <source>
        <dbReference type="PROSITE-ProRule" id="PRU01248"/>
    </source>
</evidence>
<dbReference type="CDD" id="cd01189">
    <property type="entry name" value="INT_ICEBs1_C_like"/>
    <property type="match status" value="1"/>
</dbReference>
<dbReference type="Gene3D" id="1.10.443.10">
    <property type="entry name" value="Intergrase catalytic core"/>
    <property type="match status" value="1"/>
</dbReference>
<keyword evidence="5" id="KW-0233">DNA recombination</keyword>
<gene>
    <name evidence="10" type="ORF">MM35RIKEN_09300</name>
</gene>
<dbReference type="InterPro" id="IPR011010">
    <property type="entry name" value="DNA_brk_join_enz"/>
</dbReference>
<evidence type="ECO:0000313" key="10">
    <source>
        <dbReference type="EMBL" id="BCK78738.1"/>
    </source>
</evidence>
<protein>
    <submittedName>
        <fullName evidence="10">Site-specific integrase</fullName>
    </submittedName>
</protein>
<comment type="similarity">
    <text evidence="2">Belongs to the 'phage' integrase family.</text>
</comment>
<evidence type="ECO:0000256" key="4">
    <source>
        <dbReference type="ARBA" id="ARBA00023125"/>
    </source>
</evidence>
<dbReference type="GO" id="GO:0006310">
    <property type="term" value="P:DNA recombination"/>
    <property type="evidence" value="ECO:0007669"/>
    <property type="project" value="UniProtKB-KW"/>
</dbReference>
<dbReference type="AlphaFoldDB" id="A0A810PPU1"/>
<dbReference type="InterPro" id="IPR044068">
    <property type="entry name" value="CB"/>
</dbReference>
<dbReference type="InterPro" id="IPR002104">
    <property type="entry name" value="Integrase_catalytic"/>
</dbReference>
<evidence type="ECO:0000256" key="3">
    <source>
        <dbReference type="ARBA" id="ARBA00022908"/>
    </source>
</evidence>
<feature type="domain" description="Tyr recombinase" evidence="8">
    <location>
        <begin position="204"/>
        <end position="404"/>
    </location>
</feature>
<evidence type="ECO:0000256" key="1">
    <source>
        <dbReference type="ARBA" id="ARBA00003283"/>
    </source>
</evidence>
<dbReference type="SUPFAM" id="SSF56349">
    <property type="entry name" value="DNA breaking-rejoining enzymes"/>
    <property type="match status" value="1"/>
</dbReference>
<dbReference type="EMBL" id="AP023415">
    <property type="protein sequence ID" value="BCK78738.1"/>
    <property type="molecule type" value="Genomic_DNA"/>
</dbReference>
<dbReference type="InterPro" id="IPR010998">
    <property type="entry name" value="Integrase_recombinase_N"/>
</dbReference>
<keyword evidence="11" id="KW-1185">Reference proteome</keyword>
<dbReference type="Proteomes" id="UP000681343">
    <property type="component" value="Chromosome"/>
</dbReference>
<sequence>MPRKSNTRAAQGAGSIRQRADSTWEARFVAGHDPGTGKPIRKSVYAKTQKEARQKLAQAVAAVDNKAYREPCKMTLGEWLDIWTDTYLEGVKPRTVKIYKDDIRLHIKPYLAAVKLEELDTHTVQKFFNTLLTSGKKVPKRDADGKAIQRGGETVYESAPLSPKTVKNVHGVLHGALRQVVVNRYIPLNPADGDFCKLPKIQRQEIKPLDETQIADFMQAIRDTPFEDAFLVTLFTGLRQGELLGLTWDCVAFGTGTLTINKQMQLHQEAGMSAYQLIPTKNSKTRTITAAPFVMERLRHRKMQQTKHQLMAGALWQKSDLVFTDDLGRHLTKPTLYRAFKRAAASIGRPDARFHDLRHSYAVAAIRSGDDIKTVQGNLGHATAAFTLDVYGHVTEQMKQASAARMEQFIKSVSGS</sequence>
<evidence type="ECO:0000313" key="11">
    <source>
        <dbReference type="Proteomes" id="UP000681343"/>
    </source>
</evidence>
<proteinExistence type="inferred from homology"/>
<evidence type="ECO:0000256" key="5">
    <source>
        <dbReference type="ARBA" id="ARBA00023172"/>
    </source>
</evidence>
<evidence type="ECO:0000259" key="8">
    <source>
        <dbReference type="PROSITE" id="PS51898"/>
    </source>
</evidence>
<evidence type="ECO:0000259" key="9">
    <source>
        <dbReference type="PROSITE" id="PS51900"/>
    </source>
</evidence>
<accession>A0A810PPU1</accession>
<dbReference type="InterPro" id="IPR004107">
    <property type="entry name" value="Integrase_SAM-like_N"/>
</dbReference>
<dbReference type="InterPro" id="IPR050090">
    <property type="entry name" value="Tyrosine_recombinase_XerCD"/>
</dbReference>
<comment type="function">
    <text evidence="1">Site-specific tyrosine recombinase, which acts by catalyzing the cutting and rejoining of the recombining DNA molecules.</text>
</comment>
<feature type="domain" description="Core-binding (CB)" evidence="9">
    <location>
        <begin position="74"/>
        <end position="181"/>
    </location>
</feature>
<dbReference type="Pfam" id="PF00589">
    <property type="entry name" value="Phage_integrase"/>
    <property type="match status" value="1"/>
</dbReference>
<evidence type="ECO:0000256" key="2">
    <source>
        <dbReference type="ARBA" id="ARBA00008857"/>
    </source>
</evidence>
<keyword evidence="4 6" id="KW-0238">DNA-binding</keyword>
<dbReference type="Gene3D" id="1.10.150.130">
    <property type="match status" value="1"/>
</dbReference>
<keyword evidence="3" id="KW-0229">DNA integration</keyword>
<dbReference type="GO" id="GO:0015074">
    <property type="term" value="P:DNA integration"/>
    <property type="evidence" value="ECO:0007669"/>
    <property type="project" value="UniProtKB-KW"/>
</dbReference>
<dbReference type="PROSITE" id="PS51900">
    <property type="entry name" value="CB"/>
    <property type="match status" value="1"/>
</dbReference>
<dbReference type="PANTHER" id="PTHR30349">
    <property type="entry name" value="PHAGE INTEGRASE-RELATED"/>
    <property type="match status" value="1"/>
</dbReference>
<dbReference type="RefSeq" id="WP_212819718.1">
    <property type="nucleotide sequence ID" value="NZ_AP023415.1"/>
</dbReference>
<dbReference type="InterPro" id="IPR013762">
    <property type="entry name" value="Integrase-like_cat_sf"/>
</dbReference>
<dbReference type="KEGG" id="vfa:MM35RIKEN_09300"/>
<reference evidence="10" key="1">
    <citation type="submission" date="2020-09" db="EMBL/GenBank/DDBJ databases">
        <title>New species isolated from human feces.</title>
        <authorList>
            <person name="Kitahara M."/>
            <person name="Shigeno Y."/>
            <person name="Shime M."/>
            <person name="Matsumoto Y."/>
            <person name="Nakamura S."/>
            <person name="Motooka D."/>
            <person name="Fukuoka S."/>
            <person name="Nishikawa H."/>
            <person name="Benno Y."/>
        </authorList>
    </citation>
    <scope>NUCLEOTIDE SEQUENCE</scope>
    <source>
        <strain evidence="10">MM35</strain>
    </source>
</reference>
<dbReference type="PROSITE" id="PS51898">
    <property type="entry name" value="TYR_RECOMBINASE"/>
    <property type="match status" value="1"/>
</dbReference>
<evidence type="ECO:0000256" key="7">
    <source>
        <dbReference type="SAM" id="MobiDB-lite"/>
    </source>
</evidence>
<dbReference type="PANTHER" id="PTHR30349:SF91">
    <property type="entry name" value="INTA PROTEIN"/>
    <property type="match status" value="1"/>
</dbReference>
<feature type="region of interest" description="Disordered" evidence="7">
    <location>
        <begin position="1"/>
        <end position="21"/>
    </location>
</feature>
<name>A0A810PPU1_9FIRM</name>
<organism evidence="10 11">
    <name type="scientific">Vescimonas fastidiosa</name>
    <dbReference type="NCBI Taxonomy" id="2714353"/>
    <lineage>
        <taxon>Bacteria</taxon>
        <taxon>Bacillati</taxon>
        <taxon>Bacillota</taxon>
        <taxon>Clostridia</taxon>
        <taxon>Eubacteriales</taxon>
        <taxon>Oscillospiraceae</taxon>
        <taxon>Vescimonas</taxon>
    </lineage>
</organism>
<dbReference type="Pfam" id="PF14659">
    <property type="entry name" value="Phage_int_SAM_3"/>
    <property type="match status" value="1"/>
</dbReference>